<protein>
    <recommendedName>
        <fullName evidence="9 10">Signal recognition particle subunit SRP68</fullName>
        <shortName evidence="10">SRP68</shortName>
    </recommendedName>
</protein>
<evidence type="ECO:0000256" key="7">
    <source>
        <dbReference type="ARBA" id="ARBA00023242"/>
    </source>
</evidence>
<dbReference type="Gene3D" id="1.10.3450.40">
    <property type="entry name" value="Signal recognition particle, SRP68 subunit, RNA-binding domain"/>
    <property type="match status" value="1"/>
</dbReference>
<dbReference type="GO" id="GO:0005786">
    <property type="term" value="C:signal recognition particle, endoplasmic reticulum targeting"/>
    <property type="evidence" value="ECO:0007669"/>
    <property type="project" value="UniProtKB-KW"/>
</dbReference>
<organism evidence="12 13">
    <name type="scientific">Sistotremastrum suecicum HHB10207 ss-3</name>
    <dbReference type="NCBI Taxonomy" id="1314776"/>
    <lineage>
        <taxon>Eukaryota</taxon>
        <taxon>Fungi</taxon>
        <taxon>Dikarya</taxon>
        <taxon>Basidiomycota</taxon>
        <taxon>Agaricomycotina</taxon>
        <taxon>Agaricomycetes</taxon>
        <taxon>Sistotremastrales</taxon>
        <taxon>Sistotremastraceae</taxon>
        <taxon>Sistotremastrum</taxon>
    </lineage>
</organism>
<comment type="subcellular location">
    <subcellularLocation>
        <location evidence="1 10">Cytoplasm</location>
    </subcellularLocation>
    <subcellularLocation>
        <location evidence="2">Nucleus</location>
        <location evidence="2">Nucleolus</location>
    </subcellularLocation>
</comment>
<evidence type="ECO:0000256" key="8">
    <source>
        <dbReference type="ARBA" id="ARBA00023274"/>
    </source>
</evidence>
<dbReference type="PANTHER" id="PTHR12860">
    <property type="entry name" value="SIGNAL RECOGNITION PARTICLE 68 KDA PROTEIN"/>
    <property type="match status" value="1"/>
</dbReference>
<evidence type="ECO:0000256" key="2">
    <source>
        <dbReference type="ARBA" id="ARBA00004604"/>
    </source>
</evidence>
<dbReference type="InterPro" id="IPR034652">
    <property type="entry name" value="SRP68-RBD"/>
</dbReference>
<dbReference type="OrthoDB" id="10255118at2759"/>
<dbReference type="Proteomes" id="UP000076798">
    <property type="component" value="Unassembled WGS sequence"/>
</dbReference>
<dbReference type="STRING" id="1314776.A0A166HIC3"/>
<dbReference type="GO" id="GO:0030942">
    <property type="term" value="F:endoplasmic reticulum signal peptide binding"/>
    <property type="evidence" value="ECO:0007669"/>
    <property type="project" value="InterPro"/>
</dbReference>
<keyword evidence="6 10" id="KW-0733">Signal recognition particle</keyword>
<keyword evidence="7" id="KW-0539">Nucleus</keyword>
<evidence type="ECO:0000256" key="3">
    <source>
        <dbReference type="ARBA" id="ARBA00009352"/>
    </source>
</evidence>
<keyword evidence="4 10" id="KW-0963">Cytoplasm</keyword>
<comment type="similarity">
    <text evidence="3 10">Belongs to the SRP68 family.</text>
</comment>
<evidence type="ECO:0000256" key="9">
    <source>
        <dbReference type="ARBA" id="ARBA00029498"/>
    </source>
</evidence>
<comment type="function">
    <text evidence="10">Component of the signal recognition particle (SRP) complex, a ribonucleoprotein complex that mediates the cotranslational targeting of secretory and membrane proteins to the endoplasmic reticulum (ER). The SRP complex interacts with the signal sequence in nascent secretory and membrane proteins and directs them to the membrane of the ER.</text>
</comment>
<proteinExistence type="inferred from homology"/>
<feature type="compositionally biased region" description="Basic and acidic residues" evidence="11">
    <location>
        <begin position="571"/>
        <end position="583"/>
    </location>
</feature>
<dbReference type="GO" id="GO:0005730">
    <property type="term" value="C:nucleolus"/>
    <property type="evidence" value="ECO:0007669"/>
    <property type="project" value="UniProtKB-SubCell"/>
</dbReference>
<evidence type="ECO:0000256" key="5">
    <source>
        <dbReference type="ARBA" id="ARBA00022884"/>
    </source>
</evidence>
<evidence type="ECO:0000256" key="10">
    <source>
        <dbReference type="PIRNR" id="PIRNR038995"/>
    </source>
</evidence>
<gene>
    <name evidence="12" type="ORF">SISSUDRAFT_1015253</name>
</gene>
<dbReference type="EMBL" id="KV428011">
    <property type="protein sequence ID" value="KZT42747.1"/>
    <property type="molecule type" value="Genomic_DNA"/>
</dbReference>
<keyword evidence="5 10" id="KW-0694">RNA-binding</keyword>
<evidence type="ECO:0000256" key="6">
    <source>
        <dbReference type="ARBA" id="ARBA00023135"/>
    </source>
</evidence>
<reference evidence="12 13" key="1">
    <citation type="journal article" date="2016" name="Mol. Biol. Evol.">
        <title>Comparative Genomics of Early-Diverging Mushroom-Forming Fungi Provides Insights into the Origins of Lignocellulose Decay Capabilities.</title>
        <authorList>
            <person name="Nagy L.G."/>
            <person name="Riley R."/>
            <person name="Tritt A."/>
            <person name="Adam C."/>
            <person name="Daum C."/>
            <person name="Floudas D."/>
            <person name="Sun H."/>
            <person name="Yadav J.S."/>
            <person name="Pangilinan J."/>
            <person name="Larsson K.H."/>
            <person name="Matsuura K."/>
            <person name="Barry K."/>
            <person name="Labutti K."/>
            <person name="Kuo R."/>
            <person name="Ohm R.A."/>
            <person name="Bhattacharya S.S."/>
            <person name="Shirouzu T."/>
            <person name="Yoshinaga Y."/>
            <person name="Martin F.M."/>
            <person name="Grigoriev I.V."/>
            <person name="Hibbett D.S."/>
        </authorList>
    </citation>
    <scope>NUCLEOTIDE SEQUENCE [LARGE SCALE GENOMIC DNA]</scope>
    <source>
        <strain evidence="12 13">HHB10207 ss-3</strain>
    </source>
</reference>
<keyword evidence="8 10" id="KW-0687">Ribonucleoprotein</keyword>
<dbReference type="GO" id="GO:0006614">
    <property type="term" value="P:SRP-dependent cotranslational protein targeting to membrane"/>
    <property type="evidence" value="ECO:0007669"/>
    <property type="project" value="InterPro"/>
</dbReference>
<dbReference type="PIRSF" id="PIRSF038995">
    <property type="entry name" value="SRP68"/>
    <property type="match status" value="1"/>
</dbReference>
<dbReference type="PANTHER" id="PTHR12860:SF0">
    <property type="entry name" value="SIGNAL RECOGNITION PARTICLE SUBUNIT SRP68"/>
    <property type="match status" value="1"/>
</dbReference>
<dbReference type="GO" id="GO:0008312">
    <property type="term" value="F:7S RNA binding"/>
    <property type="evidence" value="ECO:0007669"/>
    <property type="project" value="InterPro"/>
</dbReference>
<name>A0A166HIC3_9AGAM</name>
<sequence length="602" mass="67485">MANISIRPLLLANEERNAYGLRYNDNTRYRKHCANKVHRLRSTLKITHGKGRDFKQLPTISPENTKDSHLQLFLFETERLYAYSNELAAESLEEDDAKARRRGLAKHRRSLSWAQKLLSLCQEIKNISAGDLIEAHVYVLILVGRLHFKRYEFSDALEHFAVAYELLRILASHSLSSRDQALANVFIDEISPEIRYSAHELGREKAYDIEGIVDEISPKCRTKLVANYTELVASYQKEIAKAAGGEKRRLQPVLWEGQEVPIRNPELVDVFLKVQDAQAQKVAKLASEDKKKNSRSRVAVFDALLNAWSDAEDVSRKLVEAQQPGGASSTTSVAGTRDIHFVHNYIVFQLLAQRTERDLLIVNALVAHSTPPTHGTSGVKDSAPVDGRLNPALVKLLDTISQSLNQMRTLSVVDESADLATELDARILYTKAWRCLYLARAYAVVPLRQYGEALALTQRAHIHLREATSLLSLSDSGTERHSAVSFYALSQKDVERLEADFEADELRYKTDWFAYNGGVLQSADGAGGKPKKPLFFDIALNYVDLDMNRLRERAGKVSTAKSASAPSATQTKHDAIKEEKPEPEQPAQSTLSSLLGGWWGRK</sequence>
<dbReference type="InterPro" id="IPR038253">
    <property type="entry name" value="SRP68_N_sf"/>
</dbReference>
<dbReference type="CDD" id="cd15481">
    <property type="entry name" value="SRP68-RBD"/>
    <property type="match status" value="1"/>
</dbReference>
<evidence type="ECO:0000313" key="12">
    <source>
        <dbReference type="EMBL" id="KZT42747.1"/>
    </source>
</evidence>
<dbReference type="InterPro" id="IPR026258">
    <property type="entry name" value="SRP68"/>
</dbReference>
<evidence type="ECO:0000256" key="4">
    <source>
        <dbReference type="ARBA" id="ARBA00022490"/>
    </source>
</evidence>
<dbReference type="AlphaFoldDB" id="A0A166HIC3"/>
<dbReference type="Pfam" id="PF16969">
    <property type="entry name" value="SRP68"/>
    <property type="match status" value="1"/>
</dbReference>
<evidence type="ECO:0000256" key="1">
    <source>
        <dbReference type="ARBA" id="ARBA00004496"/>
    </source>
</evidence>
<dbReference type="GO" id="GO:0005047">
    <property type="term" value="F:signal recognition particle binding"/>
    <property type="evidence" value="ECO:0007669"/>
    <property type="project" value="InterPro"/>
</dbReference>
<keyword evidence="13" id="KW-1185">Reference proteome</keyword>
<evidence type="ECO:0000256" key="11">
    <source>
        <dbReference type="SAM" id="MobiDB-lite"/>
    </source>
</evidence>
<feature type="region of interest" description="Disordered" evidence="11">
    <location>
        <begin position="556"/>
        <end position="602"/>
    </location>
</feature>
<feature type="compositionally biased region" description="Low complexity" evidence="11">
    <location>
        <begin position="556"/>
        <end position="570"/>
    </location>
</feature>
<accession>A0A166HIC3</accession>
<evidence type="ECO:0000313" key="13">
    <source>
        <dbReference type="Proteomes" id="UP000076798"/>
    </source>
</evidence>